<reference evidence="1" key="2">
    <citation type="submission" date="2025-09" db="UniProtKB">
        <authorList>
            <consortium name="Ensembl"/>
        </authorList>
    </citation>
    <scope>IDENTIFICATION</scope>
</reference>
<dbReference type="STRING" id="37003.ENSKMAP00000007929"/>
<sequence length="156" mass="18207">MKFEEILYEVGGFCKFQSLLLLILCLPRAILPLHFLLHNFISATPPHRCSFGSPEERNGSSWTFHPDVLVLRIPRQDDGSFSSCRVYDSSLTSNFSQTNRTVLCPHGWIYDQSQFTSTTASEVIFYQIKPFQSKLFCSKKRKQWRLERNYTKTEEL</sequence>
<protein>
    <submittedName>
        <fullName evidence="1">Uncharacterized protein</fullName>
    </submittedName>
</protein>
<dbReference type="AlphaFoldDB" id="A0A3Q3AA49"/>
<evidence type="ECO:0000313" key="1">
    <source>
        <dbReference type="Ensembl" id="ENSKMAP00000007929.1"/>
    </source>
</evidence>
<dbReference type="Ensembl" id="ENSKMAT00000008053.1">
    <property type="protein sequence ID" value="ENSKMAP00000007929.1"/>
    <property type="gene ID" value="ENSKMAG00000005967.1"/>
</dbReference>
<proteinExistence type="predicted"/>
<organism evidence="1 2">
    <name type="scientific">Kryptolebias marmoratus</name>
    <name type="common">Mangrove killifish</name>
    <name type="synonym">Rivulus marmoratus</name>
    <dbReference type="NCBI Taxonomy" id="37003"/>
    <lineage>
        <taxon>Eukaryota</taxon>
        <taxon>Metazoa</taxon>
        <taxon>Chordata</taxon>
        <taxon>Craniata</taxon>
        <taxon>Vertebrata</taxon>
        <taxon>Euteleostomi</taxon>
        <taxon>Actinopterygii</taxon>
        <taxon>Neopterygii</taxon>
        <taxon>Teleostei</taxon>
        <taxon>Neoteleostei</taxon>
        <taxon>Acanthomorphata</taxon>
        <taxon>Ovalentaria</taxon>
        <taxon>Atherinomorphae</taxon>
        <taxon>Cyprinodontiformes</taxon>
        <taxon>Rivulidae</taxon>
        <taxon>Kryptolebias</taxon>
    </lineage>
</organism>
<accession>A0A3Q3AA49</accession>
<name>A0A3Q3AA49_KRYMA</name>
<keyword evidence="2" id="KW-1185">Reference proteome</keyword>
<evidence type="ECO:0000313" key="2">
    <source>
        <dbReference type="Proteomes" id="UP000264800"/>
    </source>
</evidence>
<dbReference type="Proteomes" id="UP000264800">
    <property type="component" value="Unplaced"/>
</dbReference>
<dbReference type="OMA" id="CAIPHRE"/>
<reference evidence="1" key="1">
    <citation type="submission" date="2025-08" db="UniProtKB">
        <authorList>
            <consortium name="Ensembl"/>
        </authorList>
    </citation>
    <scope>IDENTIFICATION</scope>
</reference>
<dbReference type="GeneTree" id="ENSGT00940000154922"/>